<keyword evidence="1" id="KW-0812">Transmembrane</keyword>
<evidence type="ECO:0000313" key="2">
    <source>
        <dbReference type="EMBL" id="GAX89344.1"/>
    </source>
</evidence>
<name>A0A292YLT4_9BACL</name>
<keyword evidence="1" id="KW-0472">Membrane</keyword>
<proteinExistence type="predicted"/>
<dbReference type="AlphaFoldDB" id="A0A292YLT4"/>
<comment type="caution">
    <text evidence="2">The sequence shown here is derived from an EMBL/GenBank/DDBJ whole genome shotgun (WGS) entry which is preliminary data.</text>
</comment>
<dbReference type="Proteomes" id="UP000217785">
    <property type="component" value="Unassembled WGS sequence"/>
</dbReference>
<evidence type="ECO:0000313" key="3">
    <source>
        <dbReference type="Proteomes" id="UP000217785"/>
    </source>
</evidence>
<dbReference type="EMBL" id="BDUF01000019">
    <property type="protein sequence ID" value="GAX89344.1"/>
    <property type="molecule type" value="Genomic_DNA"/>
</dbReference>
<keyword evidence="1" id="KW-1133">Transmembrane helix</keyword>
<keyword evidence="3" id="KW-1185">Reference proteome</keyword>
<gene>
    <name evidence="2" type="ORF">EFBL_0962</name>
</gene>
<protein>
    <submittedName>
        <fullName evidence="2">Uncharacterized protein</fullName>
    </submittedName>
</protein>
<feature type="transmembrane region" description="Helical" evidence="1">
    <location>
        <begin position="44"/>
        <end position="61"/>
    </location>
</feature>
<reference evidence="3" key="1">
    <citation type="submission" date="2017-07" db="EMBL/GenBank/DDBJ databases">
        <title>Draft genome sequence of Effusibacillus lacus strain skLN1.</title>
        <authorList>
            <person name="Watanabe M."/>
            <person name="Kojima H."/>
            <person name="Fukui M."/>
        </authorList>
    </citation>
    <scope>NUCLEOTIDE SEQUENCE [LARGE SCALE GENOMIC DNA]</scope>
    <source>
        <strain evidence="3">skLN1</strain>
    </source>
</reference>
<sequence>MPDNGGIRRALLGNSLSSRENKGHSTLFPWSPLAAGDGDSLTRSGRVLVLVVFFPVLFAILPQV</sequence>
<accession>A0A292YLT4</accession>
<evidence type="ECO:0000256" key="1">
    <source>
        <dbReference type="SAM" id="Phobius"/>
    </source>
</evidence>
<organism evidence="2 3">
    <name type="scientific">Effusibacillus lacus</name>
    <dbReference type="NCBI Taxonomy" id="1348429"/>
    <lineage>
        <taxon>Bacteria</taxon>
        <taxon>Bacillati</taxon>
        <taxon>Bacillota</taxon>
        <taxon>Bacilli</taxon>
        <taxon>Bacillales</taxon>
        <taxon>Alicyclobacillaceae</taxon>
        <taxon>Effusibacillus</taxon>
    </lineage>
</organism>